<evidence type="ECO:0000256" key="2">
    <source>
        <dbReference type="SAM" id="Phobius"/>
    </source>
</evidence>
<dbReference type="EMBL" id="JABANP010000011">
    <property type="protein sequence ID" value="KAF4696379.1"/>
    <property type="molecule type" value="Genomic_DNA"/>
</dbReference>
<keyword evidence="2" id="KW-1133">Transmembrane helix</keyword>
<accession>A0A7J6PJT3</accession>
<dbReference type="Proteomes" id="UP000541610">
    <property type="component" value="Unassembled WGS sequence"/>
</dbReference>
<dbReference type="OrthoDB" id="5855668at2759"/>
<keyword evidence="2" id="KW-0472">Membrane</keyword>
<comment type="caution">
    <text evidence="3">The sequence shown here is derived from an EMBL/GenBank/DDBJ whole genome shotgun (WGS) entry which is preliminary data.</text>
</comment>
<evidence type="ECO:0000313" key="3">
    <source>
        <dbReference type="EMBL" id="KAF4696379.1"/>
    </source>
</evidence>
<feature type="transmembrane region" description="Helical" evidence="2">
    <location>
        <begin position="346"/>
        <end position="363"/>
    </location>
</feature>
<feature type="region of interest" description="Disordered" evidence="1">
    <location>
        <begin position="1"/>
        <end position="109"/>
    </location>
</feature>
<feature type="transmembrane region" description="Helical" evidence="2">
    <location>
        <begin position="239"/>
        <end position="260"/>
    </location>
</feature>
<organism evidence="3 4">
    <name type="scientific">Perkinsus olseni</name>
    <name type="common">Perkinsus atlanticus</name>
    <dbReference type="NCBI Taxonomy" id="32597"/>
    <lineage>
        <taxon>Eukaryota</taxon>
        <taxon>Sar</taxon>
        <taxon>Alveolata</taxon>
        <taxon>Perkinsozoa</taxon>
        <taxon>Perkinsea</taxon>
        <taxon>Perkinsida</taxon>
        <taxon>Perkinsidae</taxon>
        <taxon>Perkinsus</taxon>
    </lineage>
</organism>
<feature type="transmembrane region" description="Helical" evidence="2">
    <location>
        <begin position="724"/>
        <end position="748"/>
    </location>
</feature>
<gene>
    <name evidence="3" type="ORF">FOZ60_000830</name>
</gene>
<proteinExistence type="predicted"/>
<feature type="transmembrane region" description="Helical" evidence="2">
    <location>
        <begin position="414"/>
        <end position="436"/>
    </location>
</feature>
<dbReference type="AlphaFoldDB" id="A0A7J6PJT3"/>
<feature type="transmembrane region" description="Helical" evidence="2">
    <location>
        <begin position="272"/>
        <end position="293"/>
    </location>
</feature>
<reference evidence="3 4" key="1">
    <citation type="submission" date="2020-04" db="EMBL/GenBank/DDBJ databases">
        <title>Perkinsus olseni comparative genomics.</title>
        <authorList>
            <person name="Bogema D.R."/>
        </authorList>
    </citation>
    <scope>NUCLEOTIDE SEQUENCE [LARGE SCALE GENOMIC DNA]</scope>
    <source>
        <strain evidence="3">00978-12</strain>
    </source>
</reference>
<evidence type="ECO:0000256" key="1">
    <source>
        <dbReference type="SAM" id="MobiDB-lite"/>
    </source>
</evidence>
<keyword evidence="2" id="KW-0812">Transmembrane</keyword>
<feature type="transmembrane region" description="Helical" evidence="2">
    <location>
        <begin position="305"/>
        <end position="326"/>
    </location>
</feature>
<feature type="transmembrane region" description="Helical" evidence="2">
    <location>
        <begin position="375"/>
        <end position="394"/>
    </location>
</feature>
<feature type="transmembrane region" description="Helical" evidence="2">
    <location>
        <begin position="157"/>
        <end position="183"/>
    </location>
</feature>
<sequence length="820" mass="91451">MDISLPQPALSPRVASRDQSVEDIDDLAPPPPTPHPHIRRSVRFSVDANTLSQQLGGLCSDDEPHDDAASTPPTQPGSPVLAPSPPYRRSADFGTQTSEDSEDGDGNERSCSSVLSKVFTLLLPFRIFKYPETAPWSLVNGHRHKLHTRKQEGVRGLFVNVLVVLTLLLGATQVPVFACFSFASESEFPSYGENKSQQLKTRIHDHGLLHHEELNPAGVFQFLRKCLAFVRREEFVPRWFTTFLSDHILLFIVWVCYVTYQIMRISSSPFGWYTHLLSIYQSVVKSGVLVYMLEYSPVVVRRRSLIATAVIILIIGLQLTEFFVLIYDKNAEEDVERTFGSGAQLFMTHSAIMFGAIVLGHHMHPGLCPDLQPLGLLKLAGVGVVVAVFAWYCFTREFDHAVGRNQDGWVTVSYPYVLSSLQIAGGLLVLLLLWFWHINRHPQKKSFVKRSTSFAWGVPRDELDIDPDSSSPFDYDVSLVLSIRDKCCRHTGTMDDLRRHYAVGCSPHCSHNIQRSLVAMAAYQSDDLSRGSSGGAHFSTYPWFEDVNDYFEKKPDAPGCSGTYSPDGECVNLVDELENGTHTGIISVSYDYKYSRELVFQTIQLDDDGAETTVFEKVYPDVSSPAIVVCVEESGSIGGQDLKAGCSGLFEVAVSEATDLRGCRFGFSPEGASCLVRVYARNCAYTDSYALEIFPLIEELPGETIRRTENLVTKKEYSRFYDEFLLVGMAAALELFFTLAGILLKIFILTDSKFFPEIHRLNLNHDAHKEAPVRKRSSRGSLASEMVQQERCSVVPVESSKELAAILAGNRGLSLGKYKI</sequence>
<protein>
    <submittedName>
        <fullName evidence="3">Uncharacterized protein</fullName>
    </submittedName>
</protein>
<name>A0A7J6PJT3_PEROL</name>
<evidence type="ECO:0000313" key="4">
    <source>
        <dbReference type="Proteomes" id="UP000541610"/>
    </source>
</evidence>